<dbReference type="InterPro" id="IPR002386">
    <property type="entry name" value="Amicyanin/Pseudoazurin"/>
</dbReference>
<evidence type="ECO:0000256" key="6">
    <source>
        <dbReference type="ARBA" id="ARBA00022764"/>
    </source>
</evidence>
<dbReference type="CDD" id="cd04218">
    <property type="entry name" value="Pseudoazurin"/>
    <property type="match status" value="1"/>
</dbReference>
<feature type="domain" description="Blue (type 1) copper" evidence="11">
    <location>
        <begin position="27"/>
        <end position="114"/>
    </location>
</feature>
<evidence type="ECO:0000313" key="13">
    <source>
        <dbReference type="Proteomes" id="UP001595721"/>
    </source>
</evidence>
<evidence type="ECO:0000256" key="1">
    <source>
        <dbReference type="ARBA" id="ARBA00001935"/>
    </source>
</evidence>
<dbReference type="RefSeq" id="WP_377746793.1">
    <property type="nucleotide sequence ID" value="NZ_JBHRXJ010000043.1"/>
</dbReference>
<dbReference type="Proteomes" id="UP001595721">
    <property type="component" value="Unassembled WGS sequence"/>
</dbReference>
<evidence type="ECO:0000259" key="11">
    <source>
        <dbReference type="Pfam" id="PF00127"/>
    </source>
</evidence>
<dbReference type="Pfam" id="PF00127">
    <property type="entry name" value="Copper-bind"/>
    <property type="match status" value="1"/>
</dbReference>
<evidence type="ECO:0000256" key="4">
    <source>
        <dbReference type="ARBA" id="ARBA00022448"/>
    </source>
</evidence>
<evidence type="ECO:0000256" key="5">
    <source>
        <dbReference type="ARBA" id="ARBA00022723"/>
    </source>
</evidence>
<dbReference type="EMBL" id="JBHRXJ010000043">
    <property type="protein sequence ID" value="MFC3530551.1"/>
    <property type="molecule type" value="Genomic_DNA"/>
</dbReference>
<feature type="signal peptide" evidence="10">
    <location>
        <begin position="1"/>
        <end position="22"/>
    </location>
</feature>
<evidence type="ECO:0000256" key="2">
    <source>
        <dbReference type="ARBA" id="ARBA00004418"/>
    </source>
</evidence>
<protein>
    <recommendedName>
        <fullName evidence="3 9">Pseudoazurin</fullName>
    </recommendedName>
</protein>
<dbReference type="PRINTS" id="PR00155">
    <property type="entry name" value="AMICYANIN"/>
</dbReference>
<evidence type="ECO:0000256" key="7">
    <source>
        <dbReference type="ARBA" id="ARBA00022982"/>
    </source>
</evidence>
<dbReference type="InterPro" id="IPR008972">
    <property type="entry name" value="Cupredoxin"/>
</dbReference>
<dbReference type="InterPro" id="IPR028871">
    <property type="entry name" value="BlueCu_1_BS"/>
</dbReference>
<evidence type="ECO:0000313" key="12">
    <source>
        <dbReference type="EMBL" id="MFC3530551.1"/>
    </source>
</evidence>
<gene>
    <name evidence="12" type="ORF">ACFOMH_20535</name>
</gene>
<evidence type="ECO:0000256" key="3">
    <source>
        <dbReference type="ARBA" id="ARBA00016984"/>
    </source>
</evidence>
<evidence type="ECO:0000256" key="9">
    <source>
        <dbReference type="NCBIfam" id="TIGR02375"/>
    </source>
</evidence>
<dbReference type="PRINTS" id="PR00156">
    <property type="entry name" value="COPPERBLUE"/>
</dbReference>
<evidence type="ECO:0000256" key="8">
    <source>
        <dbReference type="ARBA" id="ARBA00023008"/>
    </source>
</evidence>
<keyword evidence="4" id="KW-0813">Transport</keyword>
<keyword evidence="10" id="KW-0732">Signal</keyword>
<sequence>MKRLSFLAAPVLLLALAGTGFAAEYEVEMLNKGEAGTMVFEPAFVKAEPGDVIHFVPTDKSHNVESIKEILPEGVETFKSKINDEFSLTVTEPGLYGVKCTPHFAMGMVALVQVGDAPANLEDAQTAKMPKKARERLDAEIAKVE</sequence>
<comment type="cofactor">
    <cofactor evidence="1">
        <name>Cu cation</name>
        <dbReference type="ChEBI" id="CHEBI:23378"/>
    </cofactor>
</comment>
<keyword evidence="5" id="KW-0479">Metal-binding</keyword>
<keyword evidence="13" id="KW-1185">Reference proteome</keyword>
<dbReference type="Gene3D" id="2.60.40.420">
    <property type="entry name" value="Cupredoxins - blue copper proteins"/>
    <property type="match status" value="1"/>
</dbReference>
<dbReference type="InterPro" id="IPR000923">
    <property type="entry name" value="BlueCu_1"/>
</dbReference>
<dbReference type="InterPro" id="IPR001235">
    <property type="entry name" value="Copper_blue_Plastocyanin"/>
</dbReference>
<organism evidence="12 13">
    <name type="scientific">Paracoccus mangrovi</name>
    <dbReference type="NCBI Taxonomy" id="1715645"/>
    <lineage>
        <taxon>Bacteria</taxon>
        <taxon>Pseudomonadati</taxon>
        <taxon>Pseudomonadota</taxon>
        <taxon>Alphaproteobacteria</taxon>
        <taxon>Rhodobacterales</taxon>
        <taxon>Paracoccaceae</taxon>
        <taxon>Paracoccus</taxon>
    </lineage>
</organism>
<dbReference type="InterPro" id="IPR012745">
    <property type="entry name" value="Pseudoazurin"/>
</dbReference>
<evidence type="ECO:0000256" key="10">
    <source>
        <dbReference type="SAM" id="SignalP"/>
    </source>
</evidence>
<keyword evidence="8" id="KW-0186">Copper</keyword>
<keyword evidence="7" id="KW-0249">Electron transport</keyword>
<feature type="chain" id="PRO_5046830925" description="Pseudoazurin" evidence="10">
    <location>
        <begin position="23"/>
        <end position="145"/>
    </location>
</feature>
<reference evidence="13" key="1">
    <citation type="journal article" date="2019" name="Int. J. Syst. Evol. Microbiol.">
        <title>The Global Catalogue of Microorganisms (GCM) 10K type strain sequencing project: providing services to taxonomists for standard genome sequencing and annotation.</title>
        <authorList>
            <consortium name="The Broad Institute Genomics Platform"/>
            <consortium name="The Broad Institute Genome Sequencing Center for Infectious Disease"/>
            <person name="Wu L."/>
            <person name="Ma J."/>
        </authorList>
    </citation>
    <scope>NUCLEOTIDE SEQUENCE [LARGE SCALE GENOMIC DNA]</scope>
    <source>
        <strain evidence="13">KCTC 42899</strain>
    </source>
</reference>
<dbReference type="NCBIfam" id="TIGR02375">
    <property type="entry name" value="pseudoazurin"/>
    <property type="match status" value="1"/>
</dbReference>
<comment type="caution">
    <text evidence="12">The sequence shown here is derived from an EMBL/GenBank/DDBJ whole genome shotgun (WGS) entry which is preliminary data.</text>
</comment>
<comment type="subcellular location">
    <subcellularLocation>
        <location evidence="2">Periplasm</location>
    </subcellularLocation>
</comment>
<name>A0ABV7RDX6_9RHOB</name>
<dbReference type="PROSITE" id="PS00196">
    <property type="entry name" value="COPPER_BLUE"/>
    <property type="match status" value="1"/>
</dbReference>
<accession>A0ABV7RDX6</accession>
<proteinExistence type="predicted"/>
<dbReference type="SUPFAM" id="SSF49503">
    <property type="entry name" value="Cupredoxins"/>
    <property type="match status" value="1"/>
</dbReference>
<keyword evidence="6" id="KW-0574">Periplasm</keyword>